<reference evidence="7 9" key="2">
    <citation type="submission" date="2020-12" db="EMBL/GenBank/DDBJ databases">
        <title>Taxonomic evaluation of the Bacillus sporothermodurans group of bacteria based on whole genome sequences.</title>
        <authorList>
            <person name="Fiedler G."/>
            <person name="Herbstmann A.-D."/>
            <person name="Doll E."/>
            <person name="Wenning M."/>
            <person name="Brinks E."/>
            <person name="Kabisch J."/>
            <person name="Breitenwieser F."/>
            <person name="Lappann M."/>
            <person name="Boehnlein C."/>
            <person name="Franz C."/>
        </authorList>
    </citation>
    <scope>NUCLEOTIDE SEQUENCE [LARGE SCALE GENOMIC DNA]</scope>
    <source>
        <strain evidence="7 9">DSM 10599</strain>
    </source>
</reference>
<name>A0A150LBI7_9BACI</name>
<proteinExistence type="predicted"/>
<evidence type="ECO:0000259" key="5">
    <source>
        <dbReference type="PROSITE" id="PS51464"/>
    </source>
</evidence>
<dbReference type="GO" id="GO:0097367">
    <property type="term" value="F:carbohydrate derivative binding"/>
    <property type="evidence" value="ECO:0007669"/>
    <property type="project" value="InterPro"/>
</dbReference>
<dbReference type="AlphaFoldDB" id="A0A150LBI7"/>
<dbReference type="InterPro" id="IPR047640">
    <property type="entry name" value="RpiR-like"/>
</dbReference>
<dbReference type="InterPro" id="IPR046348">
    <property type="entry name" value="SIS_dom_sf"/>
</dbReference>
<dbReference type="InterPro" id="IPR035472">
    <property type="entry name" value="RpiR-like_SIS"/>
</dbReference>
<dbReference type="EMBL" id="LQYN01000026">
    <property type="protein sequence ID" value="KYD09092.1"/>
    <property type="molecule type" value="Genomic_DNA"/>
</dbReference>
<dbReference type="InterPro" id="IPR036388">
    <property type="entry name" value="WH-like_DNA-bd_sf"/>
</dbReference>
<evidence type="ECO:0000259" key="4">
    <source>
        <dbReference type="PROSITE" id="PS51071"/>
    </source>
</evidence>
<dbReference type="Proteomes" id="UP000595512">
    <property type="component" value="Chromosome"/>
</dbReference>
<dbReference type="PANTHER" id="PTHR30514:SF21">
    <property type="entry name" value="RPIR-FAMILY TRANSCRIPTIONAL REGULATOR"/>
    <property type="match status" value="1"/>
</dbReference>
<dbReference type="GO" id="GO:0003700">
    <property type="term" value="F:DNA-binding transcription factor activity"/>
    <property type="evidence" value="ECO:0007669"/>
    <property type="project" value="InterPro"/>
</dbReference>
<dbReference type="Pfam" id="PF01380">
    <property type="entry name" value="SIS"/>
    <property type="match status" value="1"/>
</dbReference>
<dbReference type="STRING" id="46224.B4102_2619"/>
<dbReference type="Pfam" id="PF01418">
    <property type="entry name" value="HTH_6"/>
    <property type="match status" value="1"/>
</dbReference>
<dbReference type="Proteomes" id="UP000075666">
    <property type="component" value="Unassembled WGS sequence"/>
</dbReference>
<protein>
    <submittedName>
        <fullName evidence="7">MurR/RpiR family transcriptional regulator</fullName>
    </submittedName>
</protein>
<gene>
    <name evidence="6" type="ORF">B4102_2619</name>
    <name evidence="7" type="ORF">JGZ69_10985</name>
</gene>
<organism evidence="6 8">
    <name type="scientific">Heyndrickxia sporothermodurans</name>
    <dbReference type="NCBI Taxonomy" id="46224"/>
    <lineage>
        <taxon>Bacteria</taxon>
        <taxon>Bacillati</taxon>
        <taxon>Bacillota</taxon>
        <taxon>Bacilli</taxon>
        <taxon>Bacillales</taxon>
        <taxon>Bacillaceae</taxon>
        <taxon>Heyndrickxia</taxon>
    </lineage>
</organism>
<evidence type="ECO:0000256" key="3">
    <source>
        <dbReference type="ARBA" id="ARBA00023163"/>
    </source>
</evidence>
<dbReference type="PANTHER" id="PTHR30514">
    <property type="entry name" value="GLUCOKINASE"/>
    <property type="match status" value="1"/>
</dbReference>
<dbReference type="OrthoDB" id="1648815at2"/>
<dbReference type="SUPFAM" id="SSF53697">
    <property type="entry name" value="SIS domain"/>
    <property type="match status" value="1"/>
</dbReference>
<dbReference type="PATRIC" id="fig|46224.3.peg.1821"/>
<dbReference type="PROSITE" id="PS51071">
    <property type="entry name" value="HTH_RPIR"/>
    <property type="match status" value="1"/>
</dbReference>
<dbReference type="KEGG" id="hspo:JGZ69_10985"/>
<reference evidence="6 8" key="1">
    <citation type="submission" date="2016-01" db="EMBL/GenBank/DDBJ databases">
        <title>Genome Sequences of Twelve Sporeforming Bacillus Species Isolated from Foods.</title>
        <authorList>
            <person name="Berendsen E.M."/>
            <person name="Wells-Bennik M.H."/>
            <person name="Krawcyk A.O."/>
            <person name="De Jong A."/>
            <person name="Holsappel S."/>
            <person name="Eijlander R.T."/>
            <person name="Kuipers O.P."/>
        </authorList>
    </citation>
    <scope>NUCLEOTIDE SEQUENCE [LARGE SCALE GENOMIC DNA]</scope>
    <source>
        <strain evidence="6 8">B4102</strain>
    </source>
</reference>
<accession>A0A150LBI7</accession>
<dbReference type="InterPro" id="IPR001347">
    <property type="entry name" value="SIS_dom"/>
</dbReference>
<dbReference type="InterPro" id="IPR009057">
    <property type="entry name" value="Homeodomain-like_sf"/>
</dbReference>
<dbReference type="Gene3D" id="1.10.10.10">
    <property type="entry name" value="Winged helix-like DNA-binding domain superfamily/Winged helix DNA-binding domain"/>
    <property type="match status" value="1"/>
</dbReference>
<feature type="domain" description="SIS" evidence="5">
    <location>
        <begin position="110"/>
        <end position="246"/>
    </location>
</feature>
<evidence type="ECO:0000313" key="8">
    <source>
        <dbReference type="Proteomes" id="UP000075666"/>
    </source>
</evidence>
<dbReference type="SUPFAM" id="SSF46689">
    <property type="entry name" value="Homeodomain-like"/>
    <property type="match status" value="1"/>
</dbReference>
<keyword evidence="3" id="KW-0804">Transcription</keyword>
<evidence type="ECO:0000256" key="1">
    <source>
        <dbReference type="ARBA" id="ARBA00023015"/>
    </source>
</evidence>
<dbReference type="Gene3D" id="3.40.50.10490">
    <property type="entry name" value="Glucose-6-phosphate isomerase like protein, domain 1"/>
    <property type="match status" value="1"/>
</dbReference>
<keyword evidence="2" id="KW-0238">DNA-binding</keyword>
<dbReference type="GO" id="GO:1901135">
    <property type="term" value="P:carbohydrate derivative metabolic process"/>
    <property type="evidence" value="ECO:0007669"/>
    <property type="project" value="InterPro"/>
</dbReference>
<keyword evidence="8" id="KW-1185">Reference proteome</keyword>
<keyword evidence="1" id="KW-0805">Transcription regulation</keyword>
<dbReference type="RefSeq" id="WP_066228898.1">
    <property type="nucleotide sequence ID" value="NZ_CP066701.1"/>
</dbReference>
<evidence type="ECO:0000313" key="6">
    <source>
        <dbReference type="EMBL" id="KYD09092.1"/>
    </source>
</evidence>
<dbReference type="CDD" id="cd05013">
    <property type="entry name" value="SIS_RpiR"/>
    <property type="match status" value="1"/>
</dbReference>
<dbReference type="InterPro" id="IPR000281">
    <property type="entry name" value="HTH_RpiR"/>
</dbReference>
<feature type="domain" description="HTH rpiR-type" evidence="4">
    <location>
        <begin position="2"/>
        <end position="78"/>
    </location>
</feature>
<dbReference type="EMBL" id="CP066701">
    <property type="protein sequence ID" value="QQX27224.1"/>
    <property type="molecule type" value="Genomic_DNA"/>
</dbReference>
<evidence type="ECO:0000313" key="7">
    <source>
        <dbReference type="EMBL" id="QQX27224.1"/>
    </source>
</evidence>
<dbReference type="GO" id="GO:0003677">
    <property type="term" value="F:DNA binding"/>
    <property type="evidence" value="ECO:0007669"/>
    <property type="project" value="UniProtKB-KW"/>
</dbReference>
<sequence length="271" mass="30640">MTSLLKDIQSRYSSFSDKERQIADYLLSSPDEASQSHIKEIASKTGVSVASITRFAKKVSCRNFVELKLKLVQQTHIEKSDDIDEALQQQYRDMFKDIRALSEKESFMRVLTMIQEANRIFIYGLGSSGLASQELNYRLSRMGFTSEAVTDPHLMVIRSALLKEGDLLLTFSRSGQTRDLLMSIEKARENGVKIVSFTAYGDTPLTALSDEVLWTIHPIRNGIFSPGLDLSALFLIDRMTTHLLQDPARNDTYTQTVSIIKSLSHLNHLKE</sequence>
<evidence type="ECO:0000313" key="9">
    <source>
        <dbReference type="Proteomes" id="UP000595512"/>
    </source>
</evidence>
<dbReference type="PROSITE" id="PS51464">
    <property type="entry name" value="SIS"/>
    <property type="match status" value="1"/>
</dbReference>
<evidence type="ECO:0000256" key="2">
    <source>
        <dbReference type="ARBA" id="ARBA00023125"/>
    </source>
</evidence>